<proteinExistence type="inferred from homology"/>
<dbReference type="SMART" id="SM00822">
    <property type="entry name" value="PKS_KR"/>
    <property type="match status" value="1"/>
</dbReference>
<dbReference type="PANTHER" id="PTHR43658:SF8">
    <property type="entry name" value="17-BETA-HYDROXYSTEROID DEHYDROGENASE 14-RELATED"/>
    <property type="match status" value="1"/>
</dbReference>
<dbReference type="SUPFAM" id="SSF51735">
    <property type="entry name" value="NAD(P)-binding Rossmann-fold domains"/>
    <property type="match status" value="1"/>
</dbReference>
<evidence type="ECO:0000256" key="2">
    <source>
        <dbReference type="ARBA" id="ARBA00023002"/>
    </source>
</evidence>
<dbReference type="AlphaFoldDB" id="A0A1T5HWK1"/>
<dbReference type="Pfam" id="PF13561">
    <property type="entry name" value="adh_short_C2"/>
    <property type="match status" value="1"/>
</dbReference>
<feature type="domain" description="Ketoreductase" evidence="3">
    <location>
        <begin position="6"/>
        <end position="198"/>
    </location>
</feature>
<organism evidence="5 6">
    <name type="scientific">Photobacterium piscicola</name>
    <dbReference type="NCBI Taxonomy" id="1378299"/>
    <lineage>
        <taxon>Bacteria</taxon>
        <taxon>Pseudomonadati</taxon>
        <taxon>Pseudomonadota</taxon>
        <taxon>Gammaproteobacteria</taxon>
        <taxon>Vibrionales</taxon>
        <taxon>Vibrionaceae</taxon>
        <taxon>Photobacterium</taxon>
    </lineage>
</organism>
<dbReference type="PRINTS" id="PR00080">
    <property type="entry name" value="SDRFAMILY"/>
</dbReference>
<dbReference type="Proteomes" id="UP000189966">
    <property type="component" value="Unassembled WGS sequence"/>
</dbReference>
<dbReference type="InterPro" id="IPR002347">
    <property type="entry name" value="SDR_fam"/>
</dbReference>
<dbReference type="PRINTS" id="PR00081">
    <property type="entry name" value="GDHRDH"/>
</dbReference>
<accession>A0A1T5HWK1</accession>
<name>A0A1T5HWK1_9GAMM</name>
<dbReference type="EMBL" id="FUZI01000001">
    <property type="protein sequence ID" value="SKC31209.1"/>
    <property type="molecule type" value="Genomic_DNA"/>
</dbReference>
<evidence type="ECO:0000313" key="5">
    <source>
        <dbReference type="EMBL" id="SKC31209.1"/>
    </source>
</evidence>
<evidence type="ECO:0000256" key="1">
    <source>
        <dbReference type="ARBA" id="ARBA00006484"/>
    </source>
</evidence>
<dbReference type="PANTHER" id="PTHR43658">
    <property type="entry name" value="SHORT-CHAIN DEHYDROGENASE/REDUCTASE"/>
    <property type="match status" value="1"/>
</dbReference>
<evidence type="ECO:0000313" key="6">
    <source>
        <dbReference type="Proteomes" id="UP000189966"/>
    </source>
</evidence>
<evidence type="ECO:0000259" key="3">
    <source>
        <dbReference type="SMART" id="SM00822"/>
    </source>
</evidence>
<gene>
    <name evidence="5" type="primary">fabG_2</name>
    <name evidence="5" type="ORF">CZ809_00687</name>
    <name evidence="4" type="ORF">VXS00_13160</name>
</gene>
<sequence length="252" mass="27333">MDIENSVIVITGAGQGLGQMMAVTLAQMGAQLALIDVNTVGLRQTQDQCHMLNSMARIYEADVTSEDQVEEAFTHIMEDFEHIDILINNAGILDDGLLVQKDQTGISKMSLDQFQTVMNVNVTGTFLCGREAAKWMIENETKGVIINISSAARAGNIGQTNYAASKAAVTTMAVGWARELGQYGIRVAAIAPGLIDTPMAAQINDDMIERMLAMVPLARIGEPTEIAHSVRFIIENDYFTGRVLEIDGGLRL</sequence>
<evidence type="ECO:0000313" key="7">
    <source>
        <dbReference type="Proteomes" id="UP001339429"/>
    </source>
</evidence>
<reference evidence="4 7" key="2">
    <citation type="submission" date="2024-01" db="EMBL/GenBank/DDBJ databases">
        <title>Active colonisers of the gastrointestinal tract of Atlantic salmon farmed in a warm water region.</title>
        <authorList>
            <person name="Bowman J.P."/>
        </authorList>
    </citation>
    <scope>NUCLEOTIDE SEQUENCE [LARGE SCALE GENOMIC DNA]</scope>
    <source>
        <strain evidence="4 7">S4MW1</strain>
    </source>
</reference>
<keyword evidence="7" id="KW-1185">Reference proteome</keyword>
<dbReference type="NCBIfam" id="NF006072">
    <property type="entry name" value="PRK08217.1"/>
    <property type="match status" value="1"/>
</dbReference>
<dbReference type="PROSITE" id="PS00061">
    <property type="entry name" value="ADH_SHORT"/>
    <property type="match status" value="1"/>
</dbReference>
<comment type="similarity">
    <text evidence="1">Belongs to the short-chain dehydrogenases/reductases (SDR) family.</text>
</comment>
<protein>
    <submittedName>
        <fullName evidence="5">3-oxoacyl-[acyl-carrier-protein] reductase FabG</fullName>
        <ecNumber evidence="5">1.1.1.100</ecNumber>
    </submittedName>
    <submittedName>
        <fullName evidence="4">SDR family oxidoreductase</fullName>
    </submittedName>
</protein>
<dbReference type="GO" id="GO:0004316">
    <property type="term" value="F:3-oxoacyl-[acyl-carrier-protein] reductase (NADPH) activity"/>
    <property type="evidence" value="ECO:0007669"/>
    <property type="project" value="UniProtKB-EC"/>
</dbReference>
<dbReference type="OrthoDB" id="20590at2"/>
<dbReference type="InterPro" id="IPR057326">
    <property type="entry name" value="KR_dom"/>
</dbReference>
<dbReference type="Gene3D" id="3.40.50.720">
    <property type="entry name" value="NAD(P)-binding Rossmann-like Domain"/>
    <property type="match status" value="1"/>
</dbReference>
<dbReference type="RefSeq" id="WP_080156024.1">
    <property type="nucleotide sequence ID" value="NZ_CP175535.1"/>
</dbReference>
<dbReference type="EMBL" id="JAYXUD010000010">
    <property type="protein sequence ID" value="MEC6899595.1"/>
    <property type="molecule type" value="Genomic_DNA"/>
</dbReference>
<reference evidence="5 6" key="1">
    <citation type="submission" date="2017-02" db="EMBL/GenBank/DDBJ databases">
        <authorList>
            <person name="Peterson S.W."/>
        </authorList>
    </citation>
    <scope>NUCLEOTIDE SEQUENCE [LARGE SCALE GENOMIC DNA]</scope>
    <source>
        <strain evidence="5">Type strain: NCCB 100098</strain>
        <strain evidence="6">type strain: NCCB 100098</strain>
    </source>
</reference>
<evidence type="ECO:0000313" key="4">
    <source>
        <dbReference type="EMBL" id="MEC6899595.1"/>
    </source>
</evidence>
<dbReference type="InterPro" id="IPR020904">
    <property type="entry name" value="Sc_DH/Rdtase_CS"/>
</dbReference>
<dbReference type="FunFam" id="3.40.50.720:FF:000173">
    <property type="entry name" value="3-oxoacyl-[acyl-carrier protein] reductase"/>
    <property type="match status" value="1"/>
</dbReference>
<keyword evidence="2 5" id="KW-0560">Oxidoreductase</keyword>
<dbReference type="EC" id="1.1.1.100" evidence="5"/>
<dbReference type="Proteomes" id="UP001339429">
    <property type="component" value="Unassembled WGS sequence"/>
</dbReference>
<dbReference type="InterPro" id="IPR036291">
    <property type="entry name" value="NAD(P)-bd_dom_sf"/>
</dbReference>